<dbReference type="EMBL" id="JAAAIN010000727">
    <property type="protein sequence ID" value="KAG0311331.1"/>
    <property type="molecule type" value="Genomic_DNA"/>
</dbReference>
<evidence type="ECO:0000313" key="2">
    <source>
        <dbReference type="EMBL" id="KAG0311331.1"/>
    </source>
</evidence>
<reference evidence="2" key="1">
    <citation type="journal article" date="2020" name="Fungal Divers.">
        <title>Resolving the Mortierellaceae phylogeny through synthesis of multi-gene phylogenetics and phylogenomics.</title>
        <authorList>
            <person name="Vandepol N."/>
            <person name="Liber J."/>
            <person name="Desiro A."/>
            <person name="Na H."/>
            <person name="Kennedy M."/>
            <person name="Barry K."/>
            <person name="Grigoriev I.V."/>
            <person name="Miller A.N."/>
            <person name="O'Donnell K."/>
            <person name="Stajich J.E."/>
            <person name="Bonito G."/>
        </authorList>
    </citation>
    <scope>NUCLEOTIDE SEQUENCE</scope>
    <source>
        <strain evidence="2">NVP60</strain>
    </source>
</reference>
<dbReference type="Proteomes" id="UP000823405">
    <property type="component" value="Unassembled WGS sequence"/>
</dbReference>
<feature type="region of interest" description="Disordered" evidence="1">
    <location>
        <begin position="68"/>
        <end position="88"/>
    </location>
</feature>
<protein>
    <submittedName>
        <fullName evidence="2">Uncharacterized protein</fullName>
    </submittedName>
</protein>
<evidence type="ECO:0000313" key="3">
    <source>
        <dbReference type="Proteomes" id="UP000823405"/>
    </source>
</evidence>
<name>A0A9P6R2I3_9FUNG</name>
<comment type="caution">
    <text evidence="2">The sequence shown here is derived from an EMBL/GenBank/DDBJ whole genome shotgun (WGS) entry which is preliminary data.</text>
</comment>
<organism evidence="2 3">
    <name type="scientific">Linnemannia gamsii</name>
    <dbReference type="NCBI Taxonomy" id="64522"/>
    <lineage>
        <taxon>Eukaryota</taxon>
        <taxon>Fungi</taxon>
        <taxon>Fungi incertae sedis</taxon>
        <taxon>Mucoromycota</taxon>
        <taxon>Mortierellomycotina</taxon>
        <taxon>Mortierellomycetes</taxon>
        <taxon>Mortierellales</taxon>
        <taxon>Mortierellaceae</taxon>
        <taxon>Linnemannia</taxon>
    </lineage>
</organism>
<accession>A0A9P6R2I3</accession>
<proteinExistence type="predicted"/>
<evidence type="ECO:0000256" key="1">
    <source>
        <dbReference type="SAM" id="MobiDB-lite"/>
    </source>
</evidence>
<dbReference type="AlphaFoldDB" id="A0A9P6R2I3"/>
<sequence>MNPQDHDQDPQQIQIQDLAQQLARQFVTMRQQRTNRVAPSPMTDAGANAGATNITNLASQLGSLLSARETTKNASAEEENGSSTTTTATSAIRKAGIPIAPTAQDFDSIPDPSIYETDFVNVFKSTNAAVLRFEDRELLDLASDQMPIARFFEEAEAMADEFPDDNLDDIVIRYVLKD</sequence>
<gene>
    <name evidence="2" type="ORF">BGZ97_011924</name>
</gene>
<dbReference type="OrthoDB" id="409136at2759"/>
<keyword evidence="3" id="KW-1185">Reference proteome</keyword>